<dbReference type="EMBL" id="AZIL01002453">
    <property type="protein sequence ID" value="EWM21540.1"/>
    <property type="molecule type" value="Genomic_DNA"/>
</dbReference>
<feature type="compositionally biased region" description="Gly residues" evidence="1">
    <location>
        <begin position="79"/>
        <end position="89"/>
    </location>
</feature>
<dbReference type="AlphaFoldDB" id="W7T3N7"/>
<evidence type="ECO:0000313" key="3">
    <source>
        <dbReference type="Proteomes" id="UP000019335"/>
    </source>
</evidence>
<comment type="caution">
    <text evidence="2">The sequence shown here is derived from an EMBL/GenBank/DDBJ whole genome shotgun (WGS) entry which is preliminary data.</text>
</comment>
<name>W7T3N7_9STRA</name>
<dbReference type="Proteomes" id="UP000019335">
    <property type="component" value="Unassembled WGS sequence"/>
</dbReference>
<feature type="region of interest" description="Disordered" evidence="1">
    <location>
        <begin position="54"/>
        <end position="126"/>
    </location>
</feature>
<organism evidence="2 3">
    <name type="scientific">Nannochloropsis gaditana</name>
    <dbReference type="NCBI Taxonomy" id="72520"/>
    <lineage>
        <taxon>Eukaryota</taxon>
        <taxon>Sar</taxon>
        <taxon>Stramenopiles</taxon>
        <taxon>Ochrophyta</taxon>
        <taxon>Eustigmatophyceae</taxon>
        <taxon>Eustigmatales</taxon>
        <taxon>Monodopsidaceae</taxon>
        <taxon>Nannochloropsis</taxon>
    </lineage>
</organism>
<feature type="non-terminal residue" evidence="2">
    <location>
        <position position="1"/>
    </location>
</feature>
<reference evidence="2 3" key="1">
    <citation type="journal article" date="2014" name="Mol. Plant">
        <title>Chromosome Scale Genome Assembly and Transcriptome Profiling of Nannochloropsis gaditana in Nitrogen Depletion.</title>
        <authorList>
            <person name="Corteggiani Carpinelli E."/>
            <person name="Telatin A."/>
            <person name="Vitulo N."/>
            <person name="Forcato C."/>
            <person name="D'Angelo M."/>
            <person name="Schiavon R."/>
            <person name="Vezzi A."/>
            <person name="Giacometti G.M."/>
            <person name="Morosinotto T."/>
            <person name="Valle G."/>
        </authorList>
    </citation>
    <scope>NUCLEOTIDE SEQUENCE [LARGE SCALE GENOMIC DNA]</scope>
    <source>
        <strain evidence="2 3">B-31</strain>
    </source>
</reference>
<proteinExistence type="predicted"/>
<protein>
    <submittedName>
        <fullName evidence="2">Uncharacterized protein</fullName>
    </submittedName>
</protein>
<evidence type="ECO:0000256" key="1">
    <source>
        <dbReference type="SAM" id="MobiDB-lite"/>
    </source>
</evidence>
<evidence type="ECO:0000313" key="2">
    <source>
        <dbReference type="EMBL" id="EWM21540.1"/>
    </source>
</evidence>
<accession>W7T3N7</accession>
<keyword evidence="3" id="KW-1185">Reference proteome</keyword>
<sequence>GGRFQRCEGGGRERLGTETCVVKKEDRITPFGSHVENRAFSTPPDRNLDVAQAADRAGGGQGPVVRGEEGRVMYSPPSQGGGMGGGGGMREGEKKRGRWSGGRREDHLPGEHQQRGDYNFSKRGRR</sequence>
<dbReference type="OrthoDB" id="10482083at2759"/>
<gene>
    <name evidence="2" type="ORF">Naga_100798g3</name>
</gene>
<feature type="compositionally biased region" description="Basic and acidic residues" evidence="1">
    <location>
        <begin position="102"/>
        <end position="115"/>
    </location>
</feature>